<dbReference type="EC" id="1.6.5.3" evidence="9"/>
<evidence type="ECO:0000259" key="8">
    <source>
        <dbReference type="Pfam" id="PF00361"/>
    </source>
</evidence>
<proteinExistence type="inferred from homology"/>
<feature type="transmembrane region" description="Helical" evidence="7">
    <location>
        <begin position="168"/>
        <end position="190"/>
    </location>
</feature>
<feature type="transmembrane region" description="Helical" evidence="7">
    <location>
        <begin position="315"/>
        <end position="338"/>
    </location>
</feature>
<feature type="transmembrane region" description="Helical" evidence="7">
    <location>
        <begin position="115"/>
        <end position="133"/>
    </location>
</feature>
<dbReference type="InterPro" id="IPR010227">
    <property type="entry name" value="NADH_Q_OxRdtase_chainM/4"/>
</dbReference>
<evidence type="ECO:0000256" key="2">
    <source>
        <dbReference type="ARBA" id="ARBA00009025"/>
    </source>
</evidence>
<feature type="transmembrane region" description="Helical" evidence="7">
    <location>
        <begin position="139"/>
        <end position="156"/>
    </location>
</feature>
<dbReference type="EMBL" id="LN890655">
    <property type="protein sequence ID" value="CUS04573.2"/>
    <property type="molecule type" value="Genomic_DNA"/>
</dbReference>
<dbReference type="PANTHER" id="PTHR43507">
    <property type="entry name" value="NADH-UBIQUINONE OXIDOREDUCTASE CHAIN 4"/>
    <property type="match status" value="1"/>
</dbReference>
<feature type="transmembrane region" description="Helical" evidence="7">
    <location>
        <begin position="6"/>
        <end position="25"/>
    </location>
</feature>
<protein>
    <submittedName>
        <fullName evidence="9">NADH:ubiquinone oxidoreductase, membrane subunit M</fullName>
        <ecNumber evidence="9">1.6.5.3</ecNumber>
    </submittedName>
</protein>
<evidence type="ECO:0000256" key="1">
    <source>
        <dbReference type="ARBA" id="ARBA00004127"/>
    </source>
</evidence>
<dbReference type="PANTHER" id="PTHR43507:SF1">
    <property type="entry name" value="NADH-UBIQUINONE OXIDOREDUCTASE CHAIN 4"/>
    <property type="match status" value="1"/>
</dbReference>
<keyword evidence="5 7" id="KW-0472">Membrane</keyword>
<comment type="subcellular location">
    <subcellularLocation>
        <location evidence="1">Endomembrane system</location>
        <topology evidence="1">Multi-pass membrane protein</topology>
    </subcellularLocation>
    <subcellularLocation>
        <location evidence="6">Membrane</location>
        <topology evidence="6">Multi-pass membrane protein</topology>
    </subcellularLocation>
</comment>
<dbReference type="InterPro" id="IPR003918">
    <property type="entry name" value="NADH_UbQ_OxRdtase"/>
</dbReference>
<evidence type="ECO:0000256" key="4">
    <source>
        <dbReference type="ARBA" id="ARBA00022989"/>
    </source>
</evidence>
<dbReference type="Proteomes" id="UP000215027">
    <property type="component" value="Chromosome I"/>
</dbReference>
<organism evidence="9 10">
    <name type="scientific">Candidatus Promineifilum breve</name>
    <dbReference type="NCBI Taxonomy" id="1806508"/>
    <lineage>
        <taxon>Bacteria</taxon>
        <taxon>Bacillati</taxon>
        <taxon>Chloroflexota</taxon>
        <taxon>Ardenticatenia</taxon>
        <taxon>Candidatus Promineifilales</taxon>
        <taxon>Candidatus Promineifilaceae</taxon>
        <taxon>Candidatus Promineifilum</taxon>
    </lineage>
</organism>
<dbReference type="GO" id="GO:0012505">
    <property type="term" value="C:endomembrane system"/>
    <property type="evidence" value="ECO:0007669"/>
    <property type="project" value="UniProtKB-SubCell"/>
</dbReference>
<dbReference type="GO" id="GO:0042773">
    <property type="term" value="P:ATP synthesis coupled electron transport"/>
    <property type="evidence" value="ECO:0007669"/>
    <property type="project" value="InterPro"/>
</dbReference>
<dbReference type="KEGG" id="pbf:CFX0092_A2695"/>
<dbReference type="GO" id="GO:0008137">
    <property type="term" value="F:NADH dehydrogenase (ubiquinone) activity"/>
    <property type="evidence" value="ECO:0007669"/>
    <property type="project" value="InterPro"/>
</dbReference>
<feature type="transmembrane region" description="Helical" evidence="7">
    <location>
        <begin position="358"/>
        <end position="380"/>
    </location>
</feature>
<dbReference type="GO" id="GO:0003954">
    <property type="term" value="F:NADH dehydrogenase activity"/>
    <property type="evidence" value="ECO:0007669"/>
    <property type="project" value="TreeGrafter"/>
</dbReference>
<dbReference type="GO" id="GO:0015990">
    <property type="term" value="P:electron transport coupled proton transport"/>
    <property type="evidence" value="ECO:0007669"/>
    <property type="project" value="TreeGrafter"/>
</dbReference>
<keyword evidence="3 6" id="KW-0812">Transmembrane</keyword>
<keyword evidence="9" id="KW-0560">Oxidoreductase</keyword>
<reference evidence="9" key="1">
    <citation type="submission" date="2016-01" db="EMBL/GenBank/DDBJ databases">
        <authorList>
            <person name="Mcilroy J.S."/>
            <person name="Karst M S."/>
            <person name="Albertsen M."/>
        </authorList>
    </citation>
    <scope>NUCLEOTIDE SEQUENCE</scope>
    <source>
        <strain evidence="9">Cfx-K</strain>
    </source>
</reference>
<feature type="transmembrane region" description="Helical" evidence="7">
    <location>
        <begin position="286"/>
        <end position="308"/>
    </location>
</feature>
<dbReference type="RefSeq" id="WP_095043891.1">
    <property type="nucleotide sequence ID" value="NZ_LN890655.1"/>
</dbReference>
<accession>A0A170PHZ9</accession>
<feature type="transmembrane region" description="Helical" evidence="7">
    <location>
        <begin position="392"/>
        <end position="415"/>
    </location>
</feature>
<dbReference type="GO" id="GO:0048039">
    <property type="term" value="F:ubiquinone binding"/>
    <property type="evidence" value="ECO:0007669"/>
    <property type="project" value="TreeGrafter"/>
</dbReference>
<feature type="transmembrane region" description="Helical" evidence="7">
    <location>
        <begin position="481"/>
        <end position="504"/>
    </location>
</feature>
<dbReference type="Pfam" id="PF00361">
    <property type="entry name" value="Proton_antipo_M"/>
    <property type="match status" value="1"/>
</dbReference>
<gene>
    <name evidence="9" type="primary">nuoM</name>
    <name evidence="9" type="ORF">CFX0092_A2695</name>
</gene>
<sequence length="514" mass="56372">MDAILDNLLILTIFFPVAASLFIFVLPDDAKNTIRRLALLLSLVPLVLALVMWFNYDRLDAGLQYETLLPWFPSIGSSFHIGLDGISLAMVLLTTILTPLAILASYEIEENVRTYMFLFLLMETAMLGLFASLDLIIFFIFWEFGLVPMYFLIKLWGGKDREYASFKFIIYTMAGSLGLLLAIQVMGISMGTFDIPELMNVWVNTPAGGVLPNGLSVDLVKGISFWAFVIAFAIKVPIWPFHTWLPDAHTQAPTAGSMILAGVLLKLGAYGFIRLVIPLFPAQATATAGILAVLGMLSIVMGAFAAFGQWDFKRLVAYSSVNHMGFVVLGIAVMAYAYGLPGEVEGLNYSAIIATNGAVMQMFNHGLSAAGMFFLVGVIYSRTHTRDLKQYGGIWSVMPVYGMILIFTSMASLGLPGLNGFVGEFLVARGAWPVFTIQLALSMIGLLMTGAYILKGIGETLHGPLKPEWAGLPQMTLREHLVIWPLMALMLSLGIWPQWLLAVINDTVTRMFSG</sequence>
<dbReference type="GO" id="GO:0016020">
    <property type="term" value="C:membrane"/>
    <property type="evidence" value="ECO:0007669"/>
    <property type="project" value="UniProtKB-SubCell"/>
</dbReference>
<feature type="transmembrane region" description="Helical" evidence="7">
    <location>
        <begin position="435"/>
        <end position="454"/>
    </location>
</feature>
<keyword evidence="10" id="KW-1185">Reference proteome</keyword>
<evidence type="ECO:0000256" key="7">
    <source>
        <dbReference type="SAM" id="Phobius"/>
    </source>
</evidence>
<feature type="transmembrane region" description="Helical" evidence="7">
    <location>
        <begin position="79"/>
        <end position="103"/>
    </location>
</feature>
<feature type="transmembrane region" description="Helical" evidence="7">
    <location>
        <begin position="37"/>
        <end position="56"/>
    </location>
</feature>
<evidence type="ECO:0000256" key="3">
    <source>
        <dbReference type="ARBA" id="ARBA00022692"/>
    </source>
</evidence>
<comment type="similarity">
    <text evidence="2">Belongs to the complex I subunit 4 family.</text>
</comment>
<feature type="transmembrane region" description="Helical" evidence="7">
    <location>
        <begin position="257"/>
        <end position="280"/>
    </location>
</feature>
<evidence type="ECO:0000256" key="6">
    <source>
        <dbReference type="RuleBase" id="RU000320"/>
    </source>
</evidence>
<keyword evidence="4 7" id="KW-1133">Transmembrane helix</keyword>
<dbReference type="PRINTS" id="PR01437">
    <property type="entry name" value="NUOXDRDTASE4"/>
</dbReference>
<evidence type="ECO:0000313" key="9">
    <source>
        <dbReference type="EMBL" id="CUS04573.2"/>
    </source>
</evidence>
<dbReference type="OrthoDB" id="9807568at2"/>
<name>A0A170PHZ9_9CHLR</name>
<evidence type="ECO:0000313" key="10">
    <source>
        <dbReference type="Proteomes" id="UP000215027"/>
    </source>
</evidence>
<feature type="domain" description="NADH:quinone oxidoreductase/Mrp antiporter transmembrane" evidence="8">
    <location>
        <begin position="132"/>
        <end position="446"/>
    </location>
</feature>
<feature type="transmembrane region" description="Helical" evidence="7">
    <location>
        <begin position="223"/>
        <end position="245"/>
    </location>
</feature>
<dbReference type="InterPro" id="IPR001750">
    <property type="entry name" value="ND/Mrp_TM"/>
</dbReference>
<dbReference type="AlphaFoldDB" id="A0A170PHZ9"/>
<dbReference type="NCBIfam" id="TIGR01972">
    <property type="entry name" value="NDH_I_M"/>
    <property type="match status" value="1"/>
</dbReference>
<evidence type="ECO:0000256" key="5">
    <source>
        <dbReference type="ARBA" id="ARBA00023136"/>
    </source>
</evidence>